<dbReference type="CDD" id="cd01949">
    <property type="entry name" value="GGDEF"/>
    <property type="match status" value="1"/>
</dbReference>
<dbReference type="OrthoDB" id="9812260at2"/>
<dbReference type="PANTHER" id="PTHR45138">
    <property type="entry name" value="REGULATORY COMPONENTS OF SENSORY TRANSDUCTION SYSTEM"/>
    <property type="match status" value="1"/>
</dbReference>
<keyword evidence="4" id="KW-1133">Transmembrane helix</keyword>
<protein>
    <recommendedName>
        <fullName evidence="1">diguanylate cyclase</fullName>
        <ecNumber evidence="1">2.7.7.65</ecNumber>
    </recommendedName>
</protein>
<dbReference type="GO" id="GO:0043709">
    <property type="term" value="P:cell adhesion involved in single-species biofilm formation"/>
    <property type="evidence" value="ECO:0007669"/>
    <property type="project" value="TreeGrafter"/>
</dbReference>
<keyword evidence="7" id="KW-1185">Reference proteome</keyword>
<dbReference type="PANTHER" id="PTHR45138:SF9">
    <property type="entry name" value="DIGUANYLATE CYCLASE DGCM-RELATED"/>
    <property type="match status" value="1"/>
</dbReference>
<dbReference type="KEGG" id="mtea:DK419_10655"/>
<organism evidence="6 7">
    <name type="scientific">Methylobacterium terrae</name>
    <dbReference type="NCBI Taxonomy" id="2202827"/>
    <lineage>
        <taxon>Bacteria</taxon>
        <taxon>Pseudomonadati</taxon>
        <taxon>Pseudomonadota</taxon>
        <taxon>Alphaproteobacteria</taxon>
        <taxon>Hyphomicrobiales</taxon>
        <taxon>Methylobacteriaceae</taxon>
        <taxon>Methylobacterium</taxon>
    </lineage>
</organism>
<feature type="transmembrane region" description="Helical" evidence="4">
    <location>
        <begin position="193"/>
        <end position="213"/>
    </location>
</feature>
<evidence type="ECO:0000256" key="2">
    <source>
        <dbReference type="ARBA" id="ARBA00034247"/>
    </source>
</evidence>
<reference evidence="6 7" key="1">
    <citation type="submission" date="2018-05" db="EMBL/GenBank/DDBJ databases">
        <title>Complete Genome Sequence of Methylobacterium sp. 17Sr1-28.</title>
        <authorList>
            <person name="Srinivasan S."/>
        </authorList>
    </citation>
    <scope>NUCLEOTIDE SEQUENCE [LARGE SCALE GENOMIC DNA]</scope>
    <source>
        <strain evidence="6 7">17Sr1-28</strain>
    </source>
</reference>
<evidence type="ECO:0000256" key="1">
    <source>
        <dbReference type="ARBA" id="ARBA00012528"/>
    </source>
</evidence>
<dbReference type="Pfam" id="PF00990">
    <property type="entry name" value="GGDEF"/>
    <property type="match status" value="1"/>
</dbReference>
<dbReference type="GO" id="GO:1902201">
    <property type="term" value="P:negative regulation of bacterial-type flagellum-dependent cell motility"/>
    <property type="evidence" value="ECO:0007669"/>
    <property type="project" value="TreeGrafter"/>
</dbReference>
<dbReference type="InterPro" id="IPR029787">
    <property type="entry name" value="Nucleotide_cyclase"/>
</dbReference>
<feature type="region of interest" description="Disordered" evidence="3">
    <location>
        <begin position="80"/>
        <end position="120"/>
    </location>
</feature>
<dbReference type="PROSITE" id="PS50887">
    <property type="entry name" value="GGDEF"/>
    <property type="match status" value="1"/>
</dbReference>
<gene>
    <name evidence="6" type="ORF">DK419_10655</name>
</gene>
<evidence type="ECO:0000313" key="6">
    <source>
        <dbReference type="EMBL" id="AWN46714.1"/>
    </source>
</evidence>
<feature type="domain" description="GGDEF" evidence="5">
    <location>
        <begin position="260"/>
        <end position="392"/>
    </location>
</feature>
<evidence type="ECO:0000256" key="3">
    <source>
        <dbReference type="SAM" id="MobiDB-lite"/>
    </source>
</evidence>
<name>A0A2U8WKD9_9HYPH</name>
<feature type="transmembrane region" description="Helical" evidence="4">
    <location>
        <begin position="164"/>
        <end position="181"/>
    </location>
</feature>
<keyword evidence="4" id="KW-0472">Membrane</keyword>
<dbReference type="InterPro" id="IPR043128">
    <property type="entry name" value="Rev_trsase/Diguanyl_cyclase"/>
</dbReference>
<dbReference type="AlphaFoldDB" id="A0A2U8WKD9"/>
<feature type="transmembrane region" description="Helical" evidence="4">
    <location>
        <begin position="126"/>
        <end position="144"/>
    </location>
</feature>
<dbReference type="Gene3D" id="3.30.70.270">
    <property type="match status" value="1"/>
</dbReference>
<dbReference type="SUPFAM" id="SSF55073">
    <property type="entry name" value="Nucleotide cyclase"/>
    <property type="match status" value="1"/>
</dbReference>
<comment type="catalytic activity">
    <reaction evidence="2">
        <text>2 GTP = 3',3'-c-di-GMP + 2 diphosphate</text>
        <dbReference type="Rhea" id="RHEA:24898"/>
        <dbReference type="ChEBI" id="CHEBI:33019"/>
        <dbReference type="ChEBI" id="CHEBI:37565"/>
        <dbReference type="ChEBI" id="CHEBI:58805"/>
        <dbReference type="EC" id="2.7.7.65"/>
    </reaction>
</comment>
<dbReference type="InterPro" id="IPR000160">
    <property type="entry name" value="GGDEF_dom"/>
</dbReference>
<evidence type="ECO:0000313" key="7">
    <source>
        <dbReference type="Proteomes" id="UP000245444"/>
    </source>
</evidence>
<proteinExistence type="predicted"/>
<dbReference type="EC" id="2.7.7.65" evidence="1"/>
<sequence length="392" mass="42426">MQADRERKYDAGSCPPNRPSCRIIGLFAALSDLNAVLRRRGIETFIDDFIELFIIYETHGRSRSRYQLERDRKYSCLHGDLSSRQDRAPTNANATGPPHHGSGDKAATARSAPGHHPNRDARRMDTIYLISKLMVGVVVALAIVPLRDVARLANTPAVKRGWHALNAGCVICIVLLVILTMSMPPKTLDLNTVVELIMYFVGAAVIAAFAHLARRTGLDLIRLAPFEVQAFTDGLTGLGNRRLFTERLDEEIARARDTGLPLSLIVLDIDHFKRVNDTYGHAIGDVVLKHVANAVMAGMRNADTVCRIGGEEIAAIMPRIDPAQAAAMADALRVAIGATAVPVGDGRTIAATVSLGFATWKPGEDGDDLFGRADAALYAAKHAGRDRISLAA</sequence>
<accession>A0A2U8WKD9</accession>
<dbReference type="Proteomes" id="UP000245444">
    <property type="component" value="Chromosome"/>
</dbReference>
<evidence type="ECO:0000259" key="5">
    <source>
        <dbReference type="PROSITE" id="PS50887"/>
    </source>
</evidence>
<evidence type="ECO:0000256" key="4">
    <source>
        <dbReference type="SAM" id="Phobius"/>
    </source>
</evidence>
<dbReference type="GO" id="GO:0005886">
    <property type="term" value="C:plasma membrane"/>
    <property type="evidence" value="ECO:0007669"/>
    <property type="project" value="TreeGrafter"/>
</dbReference>
<dbReference type="FunFam" id="3.30.70.270:FF:000001">
    <property type="entry name" value="Diguanylate cyclase domain protein"/>
    <property type="match status" value="1"/>
</dbReference>
<keyword evidence="4" id="KW-0812">Transmembrane</keyword>
<dbReference type="NCBIfam" id="TIGR00254">
    <property type="entry name" value="GGDEF"/>
    <property type="match status" value="1"/>
</dbReference>
<dbReference type="GO" id="GO:0052621">
    <property type="term" value="F:diguanylate cyclase activity"/>
    <property type="evidence" value="ECO:0007669"/>
    <property type="project" value="UniProtKB-EC"/>
</dbReference>
<dbReference type="EMBL" id="CP029553">
    <property type="protein sequence ID" value="AWN46714.1"/>
    <property type="molecule type" value="Genomic_DNA"/>
</dbReference>
<dbReference type="SMART" id="SM00267">
    <property type="entry name" value="GGDEF"/>
    <property type="match status" value="1"/>
</dbReference>
<dbReference type="InterPro" id="IPR050469">
    <property type="entry name" value="Diguanylate_Cyclase"/>
</dbReference>